<dbReference type="AlphaFoldDB" id="A0A0E9R365"/>
<evidence type="ECO:0000313" key="1">
    <source>
        <dbReference type="EMBL" id="JAH23212.1"/>
    </source>
</evidence>
<reference evidence="1" key="1">
    <citation type="submission" date="2014-11" db="EMBL/GenBank/DDBJ databases">
        <authorList>
            <person name="Amaro Gonzalez C."/>
        </authorList>
    </citation>
    <scope>NUCLEOTIDE SEQUENCE</scope>
</reference>
<sequence length="52" mass="5939">MCQVFSEIEEVILVLQQEIHLFAEVEQHGQLKQDGGCCMCRQGRAKVQMSVM</sequence>
<organism evidence="1">
    <name type="scientific">Anguilla anguilla</name>
    <name type="common">European freshwater eel</name>
    <name type="synonym">Muraena anguilla</name>
    <dbReference type="NCBI Taxonomy" id="7936"/>
    <lineage>
        <taxon>Eukaryota</taxon>
        <taxon>Metazoa</taxon>
        <taxon>Chordata</taxon>
        <taxon>Craniata</taxon>
        <taxon>Vertebrata</taxon>
        <taxon>Euteleostomi</taxon>
        <taxon>Actinopterygii</taxon>
        <taxon>Neopterygii</taxon>
        <taxon>Teleostei</taxon>
        <taxon>Anguilliformes</taxon>
        <taxon>Anguillidae</taxon>
        <taxon>Anguilla</taxon>
    </lineage>
</organism>
<dbReference type="EMBL" id="GBXM01085365">
    <property type="protein sequence ID" value="JAH23212.1"/>
    <property type="molecule type" value="Transcribed_RNA"/>
</dbReference>
<proteinExistence type="predicted"/>
<protein>
    <submittedName>
        <fullName evidence="1">Uncharacterized protein</fullName>
    </submittedName>
</protein>
<reference evidence="1" key="2">
    <citation type="journal article" date="2015" name="Fish Shellfish Immunol.">
        <title>Early steps in the European eel (Anguilla anguilla)-Vibrio vulnificus interaction in the gills: Role of the RtxA13 toxin.</title>
        <authorList>
            <person name="Callol A."/>
            <person name="Pajuelo D."/>
            <person name="Ebbesson L."/>
            <person name="Teles M."/>
            <person name="MacKenzie S."/>
            <person name="Amaro C."/>
        </authorList>
    </citation>
    <scope>NUCLEOTIDE SEQUENCE</scope>
</reference>
<name>A0A0E9R365_ANGAN</name>
<accession>A0A0E9R365</accession>